<dbReference type="PROSITE" id="PS50879">
    <property type="entry name" value="RNASE_H_1"/>
    <property type="match status" value="1"/>
</dbReference>
<dbReference type="GO" id="GO:0043137">
    <property type="term" value="P:DNA replication, removal of RNA primer"/>
    <property type="evidence" value="ECO:0007669"/>
    <property type="project" value="TreeGrafter"/>
</dbReference>
<evidence type="ECO:0000256" key="8">
    <source>
        <dbReference type="ARBA" id="ARBA00022759"/>
    </source>
</evidence>
<reference evidence="13 14" key="1">
    <citation type="submission" date="2018-09" db="EMBL/GenBank/DDBJ databases">
        <title>Cohnella cavernae sp. nov., isolated from a karst cave.</title>
        <authorList>
            <person name="Zhu H."/>
        </authorList>
    </citation>
    <scope>NUCLEOTIDE SEQUENCE [LARGE SCALE GENOMIC DNA]</scope>
    <source>
        <strain evidence="13 14">K2E09-144</strain>
    </source>
</reference>
<evidence type="ECO:0000259" key="12">
    <source>
        <dbReference type="PROSITE" id="PS50879"/>
    </source>
</evidence>
<name>A0A398CIU4_9BACL</name>
<evidence type="ECO:0000313" key="14">
    <source>
        <dbReference type="Proteomes" id="UP000266340"/>
    </source>
</evidence>
<dbReference type="InterPro" id="IPR012337">
    <property type="entry name" value="RNaseH-like_sf"/>
</dbReference>
<comment type="subunit">
    <text evidence="4 11">Monomer.</text>
</comment>
<keyword evidence="9 11" id="KW-0378">Hydrolase</keyword>
<sequence>MKEVTIYTDGACSGNPGPGGWGAVLMFGEHRKDLSGAEKMTTNNRMELLAAIEALSILKEPCKVKLHSDSAYLVNCFQQGWMKGWIRNGWRNSKGQPVENRDLWERLAELMKNHQVEYVKVKGHSDNELNNWCDQMAREAVARLRNAH</sequence>
<keyword evidence="11" id="KW-0963">Cytoplasm</keyword>
<evidence type="ECO:0000256" key="1">
    <source>
        <dbReference type="ARBA" id="ARBA00000077"/>
    </source>
</evidence>
<feature type="binding site" evidence="11">
    <location>
        <position position="69"/>
    </location>
    <ligand>
        <name>Mg(2+)</name>
        <dbReference type="ChEBI" id="CHEBI:18420"/>
        <label>1</label>
    </ligand>
</feature>
<evidence type="ECO:0000256" key="11">
    <source>
        <dbReference type="HAMAP-Rule" id="MF_00042"/>
    </source>
</evidence>
<dbReference type="OrthoDB" id="7845843at2"/>
<comment type="caution">
    <text evidence="13">The sequence shown here is derived from an EMBL/GenBank/DDBJ whole genome shotgun (WGS) entry which is preliminary data.</text>
</comment>
<evidence type="ECO:0000256" key="5">
    <source>
        <dbReference type="ARBA" id="ARBA00012180"/>
    </source>
</evidence>
<dbReference type="GO" id="GO:0003676">
    <property type="term" value="F:nucleic acid binding"/>
    <property type="evidence" value="ECO:0007669"/>
    <property type="project" value="InterPro"/>
</dbReference>
<gene>
    <name evidence="11" type="primary">rnhA</name>
    <name evidence="13" type="ORF">D3H35_16415</name>
</gene>
<evidence type="ECO:0000313" key="13">
    <source>
        <dbReference type="EMBL" id="RIE02305.1"/>
    </source>
</evidence>
<dbReference type="Gene3D" id="3.30.420.10">
    <property type="entry name" value="Ribonuclease H-like superfamily/Ribonuclease H"/>
    <property type="match status" value="1"/>
</dbReference>
<keyword evidence="10 11" id="KW-0460">Magnesium</keyword>
<proteinExistence type="inferred from homology"/>
<feature type="binding site" evidence="11">
    <location>
        <position position="47"/>
    </location>
    <ligand>
        <name>Mg(2+)</name>
        <dbReference type="ChEBI" id="CHEBI:18420"/>
        <label>1</label>
    </ligand>
</feature>
<dbReference type="Pfam" id="PF00075">
    <property type="entry name" value="RNase_H"/>
    <property type="match status" value="1"/>
</dbReference>
<keyword evidence="14" id="KW-1185">Reference proteome</keyword>
<comment type="cofactor">
    <cofactor evidence="11">
        <name>Mg(2+)</name>
        <dbReference type="ChEBI" id="CHEBI:18420"/>
    </cofactor>
    <text evidence="11">Binds 1 Mg(2+) ion per subunit. May bind a second metal ion at a regulatory site, or after substrate binding.</text>
</comment>
<keyword evidence="7 11" id="KW-0479">Metal-binding</keyword>
<dbReference type="GO" id="GO:0005737">
    <property type="term" value="C:cytoplasm"/>
    <property type="evidence" value="ECO:0007669"/>
    <property type="project" value="UniProtKB-SubCell"/>
</dbReference>
<dbReference type="EC" id="3.1.26.4" evidence="5 11"/>
<keyword evidence="6 11" id="KW-0540">Nuclease</keyword>
<dbReference type="GO" id="GO:0004523">
    <property type="term" value="F:RNA-DNA hybrid ribonuclease activity"/>
    <property type="evidence" value="ECO:0007669"/>
    <property type="project" value="UniProtKB-UniRule"/>
</dbReference>
<comment type="catalytic activity">
    <reaction evidence="1 11">
        <text>Endonucleolytic cleavage to 5'-phosphomonoester.</text>
        <dbReference type="EC" id="3.1.26.4"/>
    </reaction>
</comment>
<dbReference type="NCBIfam" id="NF001236">
    <property type="entry name" value="PRK00203.1"/>
    <property type="match status" value="1"/>
</dbReference>
<evidence type="ECO:0000256" key="6">
    <source>
        <dbReference type="ARBA" id="ARBA00022722"/>
    </source>
</evidence>
<organism evidence="13 14">
    <name type="scientific">Cohnella faecalis</name>
    <dbReference type="NCBI Taxonomy" id="2315694"/>
    <lineage>
        <taxon>Bacteria</taxon>
        <taxon>Bacillati</taxon>
        <taxon>Bacillota</taxon>
        <taxon>Bacilli</taxon>
        <taxon>Bacillales</taxon>
        <taxon>Paenibacillaceae</taxon>
        <taxon>Cohnella</taxon>
    </lineage>
</organism>
<comment type="similarity">
    <text evidence="3 11">Belongs to the RNase H family.</text>
</comment>
<dbReference type="PANTHER" id="PTHR10642">
    <property type="entry name" value="RIBONUCLEASE H1"/>
    <property type="match status" value="1"/>
</dbReference>
<keyword evidence="8 11" id="KW-0255">Endonuclease</keyword>
<dbReference type="InterPro" id="IPR022892">
    <property type="entry name" value="RNaseHI"/>
</dbReference>
<dbReference type="PANTHER" id="PTHR10642:SF26">
    <property type="entry name" value="RIBONUCLEASE H1"/>
    <property type="match status" value="1"/>
</dbReference>
<dbReference type="SUPFAM" id="SSF53098">
    <property type="entry name" value="Ribonuclease H-like"/>
    <property type="match status" value="1"/>
</dbReference>
<dbReference type="AlphaFoldDB" id="A0A398CIU4"/>
<evidence type="ECO:0000256" key="7">
    <source>
        <dbReference type="ARBA" id="ARBA00022723"/>
    </source>
</evidence>
<comment type="subcellular location">
    <subcellularLocation>
        <location evidence="11">Cytoplasm</location>
    </subcellularLocation>
</comment>
<protein>
    <recommendedName>
        <fullName evidence="5 11">Ribonuclease H</fullName>
        <shortName evidence="11">RNase H</shortName>
        <ecNumber evidence="5 11">3.1.26.4</ecNumber>
    </recommendedName>
</protein>
<evidence type="ECO:0000256" key="10">
    <source>
        <dbReference type="ARBA" id="ARBA00022842"/>
    </source>
</evidence>
<dbReference type="InterPro" id="IPR036397">
    <property type="entry name" value="RNaseH_sf"/>
</dbReference>
<feature type="binding site" evidence="11">
    <location>
        <position position="9"/>
    </location>
    <ligand>
        <name>Mg(2+)</name>
        <dbReference type="ChEBI" id="CHEBI:18420"/>
        <label>2</label>
    </ligand>
</feature>
<accession>A0A398CIU4</accession>
<dbReference type="GO" id="GO:0000287">
    <property type="term" value="F:magnesium ion binding"/>
    <property type="evidence" value="ECO:0007669"/>
    <property type="project" value="UniProtKB-UniRule"/>
</dbReference>
<comment type="function">
    <text evidence="2 11">Endonuclease that specifically degrades the RNA of RNA-DNA hybrids.</text>
</comment>
<dbReference type="InterPro" id="IPR050092">
    <property type="entry name" value="RNase_H"/>
</dbReference>
<dbReference type="Proteomes" id="UP000266340">
    <property type="component" value="Unassembled WGS sequence"/>
</dbReference>
<dbReference type="EMBL" id="QXJM01000039">
    <property type="protein sequence ID" value="RIE02305.1"/>
    <property type="molecule type" value="Genomic_DNA"/>
</dbReference>
<dbReference type="RefSeq" id="WP_119150346.1">
    <property type="nucleotide sequence ID" value="NZ_JBHSOV010000028.1"/>
</dbReference>
<feature type="binding site" evidence="11">
    <location>
        <position position="134"/>
    </location>
    <ligand>
        <name>Mg(2+)</name>
        <dbReference type="ChEBI" id="CHEBI:18420"/>
        <label>2</label>
    </ligand>
</feature>
<evidence type="ECO:0000256" key="3">
    <source>
        <dbReference type="ARBA" id="ARBA00005300"/>
    </source>
</evidence>
<dbReference type="FunFam" id="3.30.420.10:FF:000089">
    <property type="entry name" value="Ribonuclease H"/>
    <property type="match status" value="1"/>
</dbReference>
<dbReference type="InterPro" id="IPR002156">
    <property type="entry name" value="RNaseH_domain"/>
</dbReference>
<feature type="binding site" evidence="11">
    <location>
        <position position="9"/>
    </location>
    <ligand>
        <name>Mg(2+)</name>
        <dbReference type="ChEBI" id="CHEBI:18420"/>
        <label>1</label>
    </ligand>
</feature>
<feature type="domain" description="RNase H type-1" evidence="12">
    <location>
        <begin position="1"/>
        <end position="142"/>
    </location>
</feature>
<evidence type="ECO:0000256" key="9">
    <source>
        <dbReference type="ARBA" id="ARBA00022801"/>
    </source>
</evidence>
<evidence type="ECO:0000256" key="4">
    <source>
        <dbReference type="ARBA" id="ARBA00011245"/>
    </source>
</evidence>
<evidence type="ECO:0000256" key="2">
    <source>
        <dbReference type="ARBA" id="ARBA00004065"/>
    </source>
</evidence>
<dbReference type="CDD" id="cd09278">
    <property type="entry name" value="RNase_HI_prokaryote_like"/>
    <property type="match status" value="1"/>
</dbReference>
<dbReference type="HAMAP" id="MF_00042">
    <property type="entry name" value="RNase_H"/>
    <property type="match status" value="1"/>
</dbReference>